<evidence type="ECO:0000313" key="2">
    <source>
        <dbReference type="Proteomes" id="UP001595952"/>
    </source>
</evidence>
<dbReference type="EMBL" id="JBHSEI010000001">
    <property type="protein sequence ID" value="MFC4636713.1"/>
    <property type="molecule type" value="Genomic_DNA"/>
</dbReference>
<proteinExistence type="predicted"/>
<protein>
    <submittedName>
        <fullName evidence="1">Uncharacterized protein</fullName>
    </submittedName>
</protein>
<keyword evidence="2" id="KW-1185">Reference proteome</keyword>
<comment type="caution">
    <text evidence="1">The sequence shown here is derived from an EMBL/GenBank/DDBJ whole genome shotgun (WGS) entry which is preliminary data.</text>
</comment>
<organism evidence="1 2">
    <name type="scientific">Deinococcus hohokamensis</name>
    <dbReference type="NCBI Taxonomy" id="309883"/>
    <lineage>
        <taxon>Bacteria</taxon>
        <taxon>Thermotogati</taxon>
        <taxon>Deinococcota</taxon>
        <taxon>Deinococci</taxon>
        <taxon>Deinococcales</taxon>
        <taxon>Deinococcaceae</taxon>
        <taxon>Deinococcus</taxon>
    </lineage>
</organism>
<reference evidence="2" key="1">
    <citation type="journal article" date="2019" name="Int. J. Syst. Evol. Microbiol.">
        <title>The Global Catalogue of Microorganisms (GCM) 10K type strain sequencing project: providing services to taxonomists for standard genome sequencing and annotation.</title>
        <authorList>
            <consortium name="The Broad Institute Genomics Platform"/>
            <consortium name="The Broad Institute Genome Sequencing Center for Infectious Disease"/>
            <person name="Wu L."/>
            <person name="Ma J."/>
        </authorList>
    </citation>
    <scope>NUCLEOTIDE SEQUENCE [LARGE SCALE GENOMIC DNA]</scope>
    <source>
        <strain evidence="2">CCUG 55995</strain>
    </source>
</reference>
<name>A0ABV9I3H4_9DEIO</name>
<evidence type="ECO:0000313" key="1">
    <source>
        <dbReference type="EMBL" id="MFC4636713.1"/>
    </source>
</evidence>
<sequence length="115" mass="12086">MGPLERTSEPTSVIDGYKSFVEHIAGGRSVYDIFYSLNGEGDAPPALTVMRFEAGGNAGVPLACYIERPARVAVGESLHGLAMGGEVLESSTSVSIRPTPEARAAKVACTMTRVK</sequence>
<gene>
    <name evidence="1" type="ORF">ACFO0D_00025</name>
</gene>
<accession>A0ABV9I3H4</accession>
<dbReference type="Proteomes" id="UP001595952">
    <property type="component" value="Unassembled WGS sequence"/>
</dbReference>